<dbReference type="InterPro" id="IPR059000">
    <property type="entry name" value="ATPase_P-type_domA"/>
</dbReference>
<evidence type="ECO:0000256" key="2">
    <source>
        <dbReference type="ARBA" id="ARBA00006024"/>
    </source>
</evidence>
<dbReference type="GO" id="GO:0005524">
    <property type="term" value="F:ATP binding"/>
    <property type="evidence" value="ECO:0007669"/>
    <property type="project" value="InterPro"/>
</dbReference>
<reference evidence="8" key="1">
    <citation type="submission" date="2020-05" db="EMBL/GenBank/DDBJ databases">
        <authorList>
            <person name="Chiriac C."/>
            <person name="Salcher M."/>
            <person name="Ghai R."/>
            <person name="Kavagutti S V."/>
        </authorList>
    </citation>
    <scope>NUCLEOTIDE SEQUENCE</scope>
</reference>
<dbReference type="SUPFAM" id="SSF81653">
    <property type="entry name" value="Calcium ATPase, transduction domain A"/>
    <property type="match status" value="1"/>
</dbReference>
<keyword evidence="3 6" id="KW-0812">Transmembrane</keyword>
<dbReference type="GO" id="GO:0016887">
    <property type="term" value="F:ATP hydrolysis activity"/>
    <property type="evidence" value="ECO:0007669"/>
    <property type="project" value="InterPro"/>
</dbReference>
<dbReference type="Gene3D" id="3.40.50.1000">
    <property type="entry name" value="HAD superfamily/HAD-like"/>
    <property type="match status" value="1"/>
</dbReference>
<dbReference type="NCBIfam" id="TIGR01494">
    <property type="entry name" value="ATPase_P-type"/>
    <property type="match status" value="1"/>
</dbReference>
<dbReference type="InterPro" id="IPR001757">
    <property type="entry name" value="P_typ_ATPase"/>
</dbReference>
<gene>
    <name evidence="8" type="ORF">UFOPK2370_00087</name>
</gene>
<dbReference type="NCBIfam" id="TIGR01525">
    <property type="entry name" value="ATPase-IB_hvy"/>
    <property type="match status" value="1"/>
</dbReference>
<feature type="transmembrane region" description="Helical" evidence="6">
    <location>
        <begin position="65"/>
        <end position="90"/>
    </location>
</feature>
<dbReference type="PRINTS" id="PR00120">
    <property type="entry name" value="HATPASE"/>
</dbReference>
<dbReference type="PRINTS" id="PR00119">
    <property type="entry name" value="CATATPASE"/>
</dbReference>
<dbReference type="SUPFAM" id="SSF81665">
    <property type="entry name" value="Calcium ATPase, transmembrane domain M"/>
    <property type="match status" value="1"/>
</dbReference>
<dbReference type="EMBL" id="CAEZXK010000001">
    <property type="protein sequence ID" value="CAB4678525.1"/>
    <property type="molecule type" value="Genomic_DNA"/>
</dbReference>
<feature type="domain" description="P-type ATPase A" evidence="7">
    <location>
        <begin position="114"/>
        <end position="213"/>
    </location>
</feature>
<dbReference type="AlphaFoldDB" id="A0A6J6N0Z7"/>
<evidence type="ECO:0000256" key="4">
    <source>
        <dbReference type="ARBA" id="ARBA00022989"/>
    </source>
</evidence>
<dbReference type="PROSITE" id="PS00154">
    <property type="entry name" value="ATPASE_E1_E2"/>
    <property type="match status" value="1"/>
</dbReference>
<dbReference type="Gene3D" id="3.40.1110.10">
    <property type="entry name" value="Calcium-transporting ATPase, cytoplasmic domain N"/>
    <property type="match status" value="1"/>
</dbReference>
<dbReference type="InterPro" id="IPR027256">
    <property type="entry name" value="P-typ_ATPase_IB"/>
</dbReference>
<evidence type="ECO:0000256" key="3">
    <source>
        <dbReference type="ARBA" id="ARBA00022692"/>
    </source>
</evidence>
<dbReference type="SUPFAM" id="SSF56784">
    <property type="entry name" value="HAD-like"/>
    <property type="match status" value="1"/>
</dbReference>
<dbReference type="InterPro" id="IPR023298">
    <property type="entry name" value="ATPase_P-typ_TM_dom_sf"/>
</dbReference>
<name>A0A6J6N0Z7_9ZZZZ</name>
<dbReference type="GO" id="GO:0015086">
    <property type="term" value="F:cadmium ion transmembrane transporter activity"/>
    <property type="evidence" value="ECO:0007669"/>
    <property type="project" value="TreeGrafter"/>
</dbReference>
<keyword evidence="4 6" id="KW-1133">Transmembrane helix</keyword>
<evidence type="ECO:0000256" key="1">
    <source>
        <dbReference type="ARBA" id="ARBA00004370"/>
    </source>
</evidence>
<dbReference type="NCBIfam" id="TIGR01512">
    <property type="entry name" value="ATPase-IB2_Cd"/>
    <property type="match status" value="1"/>
</dbReference>
<dbReference type="Pfam" id="PF00122">
    <property type="entry name" value="E1-E2_ATPase"/>
    <property type="match status" value="1"/>
</dbReference>
<dbReference type="Pfam" id="PF00702">
    <property type="entry name" value="Hydrolase"/>
    <property type="match status" value="1"/>
</dbReference>
<dbReference type="InterPro" id="IPR018303">
    <property type="entry name" value="ATPase_P-typ_P_site"/>
</dbReference>
<dbReference type="InterPro" id="IPR023214">
    <property type="entry name" value="HAD_sf"/>
</dbReference>
<dbReference type="InterPro" id="IPR023299">
    <property type="entry name" value="ATPase_P-typ_cyto_dom_N"/>
</dbReference>
<dbReference type="PANTHER" id="PTHR48085">
    <property type="entry name" value="CADMIUM/ZINC-TRANSPORTING ATPASE HMA2-RELATED"/>
    <property type="match status" value="1"/>
</dbReference>
<proteinExistence type="inferred from homology"/>
<feature type="transmembrane region" description="Helical" evidence="6">
    <location>
        <begin position="253"/>
        <end position="275"/>
    </location>
</feature>
<comment type="subcellular location">
    <subcellularLocation>
        <location evidence="1">Membrane</location>
    </subcellularLocation>
</comment>
<evidence type="ECO:0000256" key="5">
    <source>
        <dbReference type="ARBA" id="ARBA00023136"/>
    </source>
</evidence>
<keyword evidence="5 6" id="KW-0472">Membrane</keyword>
<evidence type="ECO:0000256" key="6">
    <source>
        <dbReference type="SAM" id="Phobius"/>
    </source>
</evidence>
<comment type="similarity">
    <text evidence="2">Belongs to the cation transport ATPase (P-type) (TC 3.A.3) family. Type IB subfamily.</text>
</comment>
<dbReference type="InterPro" id="IPR036412">
    <property type="entry name" value="HAD-like_sf"/>
</dbReference>
<dbReference type="GO" id="GO:0016020">
    <property type="term" value="C:membrane"/>
    <property type="evidence" value="ECO:0007669"/>
    <property type="project" value="UniProtKB-SubCell"/>
</dbReference>
<dbReference type="InterPro" id="IPR008250">
    <property type="entry name" value="ATPase_P-typ_transduc_dom_A_sf"/>
</dbReference>
<dbReference type="InterPro" id="IPR051014">
    <property type="entry name" value="Cation_Transport_ATPase_IB"/>
</dbReference>
<dbReference type="GO" id="GO:0019829">
    <property type="term" value="F:ATPase-coupled monoatomic cation transmembrane transporter activity"/>
    <property type="evidence" value="ECO:0007669"/>
    <property type="project" value="InterPro"/>
</dbReference>
<evidence type="ECO:0000313" key="8">
    <source>
        <dbReference type="EMBL" id="CAB4678525.1"/>
    </source>
</evidence>
<sequence length="614" mass="64211">MHTINIKRYWFLALTVLSLALGLALASSEVLSNSILSTGAAVGLLLSVRWTIASIQNREVSSDSLALIAIVAALLVSEFLAAAIISLMLATGRALEDWAKGKSQSELKALLERAPKIAHLLLTNAKVKDVDLAEIKIGDRIRVLGGEVVPIDGVLLSNAELDESALTGEPMPVNRLLGEQVSSGVVNSAASFELQVSCLPKDSTYANLIRLVEQATASSARSVRLANRWALWFVPFTLILSAVSFLVSGDVLVAVAVLIAATPCPLILAIPVAIISGMSKAASRGALIKTGDALEHLAKAKVVMLDKTGTLTRGGPAVTEAVFSAGASAEEVVRLAASLELHSPHVVAKAIVTEAERMKLALLPASDVSESHGRQITGSVDGKRVEVGQPPADLPSWAKVTSTLRVAVSVDGKLVALLGLDDPIREDSLHTVDAMRKLGIERVILVSGDIQKTADEIGKQINANEVIAECSPEQKLELVRREMKQDSKSVILVGDGINDAPALAAASVGVAMGARGATAASEAADVVIIEDSISHLAYAIDISQGAYSKAKQAGLIGMSLSIAAMLSAAFGVLNPTQAAITQEVIDAAAILWALTPLTSKLKRNWPKPKPGPTL</sequence>
<organism evidence="8">
    <name type="scientific">freshwater metagenome</name>
    <dbReference type="NCBI Taxonomy" id="449393"/>
    <lineage>
        <taxon>unclassified sequences</taxon>
        <taxon>metagenomes</taxon>
        <taxon>ecological metagenomes</taxon>
    </lineage>
</organism>
<dbReference type="Gene3D" id="2.70.150.10">
    <property type="entry name" value="Calcium-transporting ATPase, cytoplasmic transduction domain A"/>
    <property type="match status" value="1"/>
</dbReference>
<feature type="transmembrane region" description="Helical" evidence="6">
    <location>
        <begin position="229"/>
        <end position="247"/>
    </location>
</feature>
<dbReference type="PANTHER" id="PTHR48085:SF5">
    <property type="entry name" value="CADMIUM_ZINC-TRANSPORTING ATPASE HMA4-RELATED"/>
    <property type="match status" value="1"/>
</dbReference>
<evidence type="ECO:0000259" key="7">
    <source>
        <dbReference type="Pfam" id="PF00122"/>
    </source>
</evidence>
<protein>
    <submittedName>
        <fullName evidence="8">Unannotated protein</fullName>
    </submittedName>
</protein>
<accession>A0A6J6N0Z7</accession>